<feature type="domain" description="Protein glycosylation ligase" evidence="8">
    <location>
        <begin position="153"/>
        <end position="175"/>
    </location>
</feature>
<feature type="domain" description="Virulence factor membrane-bound polymerase C-terminal" evidence="7">
    <location>
        <begin position="358"/>
        <end position="517"/>
    </location>
</feature>
<feature type="transmembrane region" description="Helical" evidence="5">
    <location>
        <begin position="53"/>
        <end position="74"/>
    </location>
</feature>
<keyword evidence="4 5" id="KW-0472">Membrane</keyword>
<sequence length="555" mass="63004">MAALVYALCWLLPNHHWPWPDFYSDAWAGLSMWVIAAVVLWKSRQFTTLEWHTLALLVLACCGIIWGQYAAGLLKELGQAWTSTLYLLGLLMALLTGSAWERWNPGQCADFLFLAVLAGASGSLIVQFQQWLLINPGDMFWLFLPPPPRRFHANLGQPNQLATLLCLGVLACGWLRERGRLSGWAAWVWAALLAVGLALTESRTSWVVIAGSLTALVLWRKQLKIEGRMIAAALSWTTFFLLCTVALPHVNLWLGRTAELQELRDISTSELRLIYWAKLWQALVAQPWLGYGWMQTSFAQLTSDPYAMLTGGTFRHAHNLFLDLWVWLGIPLGLTVSLILVIWAFRAVLRIRQREQLWMLLFVFALMVHAMLEYPLYYAYFLLPLGLMLGALNVTQGFKPVARMHFGLAASALALAGAGWIVTAYDYVRIEENFFTLRFEHERLAKPGEYAEPQVIALTQLQDMLWLARVDPLTTHGAPDLERAVRIAKLLPSVVGMYKLTAMYAFAGQPQQAEYWVIVMTRMNGLKQKTVQEIRRQWEEQAAKYPPMADVKWPV</sequence>
<keyword evidence="10" id="KW-1185">Reference proteome</keyword>
<reference evidence="9 10" key="1">
    <citation type="journal article" date="2013" name="Int. J. Syst. Evol. Microbiol.">
        <title>Comamonas guangdongensis sp. nov., isolated from subterranean forest sediment, and emended description of the genus Comamonas.</title>
        <authorList>
            <person name="Zhang J."/>
            <person name="Wang Y."/>
            <person name="Zhou S."/>
            <person name="Wu C."/>
            <person name="He J."/>
            <person name="Li F."/>
        </authorList>
    </citation>
    <scope>NUCLEOTIDE SEQUENCE [LARGE SCALE GENOMIC DNA]</scope>
    <source>
        <strain evidence="9 10">CCTCC AB2011133</strain>
    </source>
</reference>
<feature type="transmembrane region" description="Helical" evidence="5">
    <location>
        <begin position="80"/>
        <end position="100"/>
    </location>
</feature>
<name>A0ABV3ZUQ5_9BURK</name>
<gene>
    <name evidence="9" type="ORF">AB6724_09465</name>
</gene>
<evidence type="ECO:0000256" key="1">
    <source>
        <dbReference type="ARBA" id="ARBA00004141"/>
    </source>
</evidence>
<dbReference type="Pfam" id="PF04932">
    <property type="entry name" value="Wzy_C"/>
    <property type="match status" value="1"/>
</dbReference>
<feature type="domain" description="O-antigen ligase-related" evidence="6">
    <location>
        <begin position="190"/>
        <end position="334"/>
    </location>
</feature>
<dbReference type="InterPro" id="IPR007016">
    <property type="entry name" value="O-antigen_ligase-rel_domated"/>
</dbReference>
<evidence type="ECO:0000313" key="10">
    <source>
        <dbReference type="Proteomes" id="UP001561046"/>
    </source>
</evidence>
<keyword evidence="3 5" id="KW-1133">Transmembrane helix</keyword>
<dbReference type="InterPro" id="IPR021797">
    <property type="entry name" value="Wzy_C_2"/>
</dbReference>
<feature type="transmembrane region" description="Helical" evidence="5">
    <location>
        <begin position="324"/>
        <end position="345"/>
    </location>
</feature>
<feature type="transmembrane region" description="Helical" evidence="5">
    <location>
        <begin position="204"/>
        <end position="219"/>
    </location>
</feature>
<evidence type="ECO:0000259" key="8">
    <source>
        <dbReference type="Pfam" id="PF15864"/>
    </source>
</evidence>
<evidence type="ECO:0000256" key="5">
    <source>
        <dbReference type="SAM" id="Phobius"/>
    </source>
</evidence>
<proteinExistence type="predicted"/>
<evidence type="ECO:0000256" key="4">
    <source>
        <dbReference type="ARBA" id="ARBA00023136"/>
    </source>
</evidence>
<dbReference type="PANTHER" id="PTHR37422:SF21">
    <property type="entry name" value="EXOQ-LIKE PROTEIN"/>
    <property type="match status" value="1"/>
</dbReference>
<dbReference type="EMBL" id="JBFYGN010000008">
    <property type="protein sequence ID" value="MEX8193070.1"/>
    <property type="molecule type" value="Genomic_DNA"/>
</dbReference>
<dbReference type="Pfam" id="PF15864">
    <property type="entry name" value="PglL_A"/>
    <property type="match status" value="1"/>
</dbReference>
<protein>
    <submittedName>
        <fullName evidence="9">Wzy polymerase domain-containing protein</fullName>
    </submittedName>
</protein>
<comment type="caution">
    <text evidence="9">The sequence shown here is derived from an EMBL/GenBank/DDBJ whole genome shotgun (WGS) entry which is preliminary data.</text>
</comment>
<dbReference type="PANTHER" id="PTHR37422">
    <property type="entry name" value="TEICHURONIC ACID BIOSYNTHESIS PROTEIN TUAE"/>
    <property type="match status" value="1"/>
</dbReference>
<feature type="transmembrane region" description="Helical" evidence="5">
    <location>
        <begin position="112"/>
        <end position="134"/>
    </location>
</feature>
<dbReference type="Pfam" id="PF11846">
    <property type="entry name" value="Wzy_C_2"/>
    <property type="match status" value="1"/>
</dbReference>
<evidence type="ECO:0000313" key="9">
    <source>
        <dbReference type="EMBL" id="MEX8193070.1"/>
    </source>
</evidence>
<comment type="subcellular location">
    <subcellularLocation>
        <location evidence="1">Membrane</location>
        <topology evidence="1">Multi-pass membrane protein</topology>
    </subcellularLocation>
</comment>
<feature type="transmembrane region" description="Helical" evidence="5">
    <location>
        <begin position="406"/>
        <end position="428"/>
    </location>
</feature>
<feature type="transmembrane region" description="Helical" evidence="5">
    <location>
        <begin position="154"/>
        <end position="174"/>
    </location>
</feature>
<feature type="transmembrane region" description="Helical" evidence="5">
    <location>
        <begin position="357"/>
        <end position="372"/>
    </location>
</feature>
<dbReference type="InterPro" id="IPR051533">
    <property type="entry name" value="WaaL-like"/>
</dbReference>
<accession>A0ABV3ZUQ5</accession>
<keyword evidence="2 5" id="KW-0812">Transmembrane</keyword>
<dbReference type="InterPro" id="IPR031726">
    <property type="entry name" value="PglL_A"/>
</dbReference>
<evidence type="ECO:0000259" key="7">
    <source>
        <dbReference type="Pfam" id="PF11846"/>
    </source>
</evidence>
<feature type="transmembrane region" description="Helical" evidence="5">
    <location>
        <begin position="22"/>
        <end position="41"/>
    </location>
</feature>
<feature type="transmembrane region" description="Helical" evidence="5">
    <location>
        <begin position="231"/>
        <end position="254"/>
    </location>
</feature>
<evidence type="ECO:0000256" key="3">
    <source>
        <dbReference type="ARBA" id="ARBA00022989"/>
    </source>
</evidence>
<organism evidence="9 10">
    <name type="scientific">Comamonas guangdongensis</name>
    <dbReference type="NCBI Taxonomy" id="510515"/>
    <lineage>
        <taxon>Bacteria</taxon>
        <taxon>Pseudomonadati</taxon>
        <taxon>Pseudomonadota</taxon>
        <taxon>Betaproteobacteria</taxon>
        <taxon>Burkholderiales</taxon>
        <taxon>Comamonadaceae</taxon>
        <taxon>Comamonas</taxon>
    </lineage>
</organism>
<feature type="transmembrane region" description="Helical" evidence="5">
    <location>
        <begin position="181"/>
        <end position="198"/>
    </location>
</feature>
<dbReference type="Proteomes" id="UP001561046">
    <property type="component" value="Unassembled WGS sequence"/>
</dbReference>
<evidence type="ECO:0000256" key="2">
    <source>
        <dbReference type="ARBA" id="ARBA00022692"/>
    </source>
</evidence>
<evidence type="ECO:0000259" key="6">
    <source>
        <dbReference type="Pfam" id="PF04932"/>
    </source>
</evidence>